<reference evidence="1 2" key="1">
    <citation type="submission" date="2018-08" db="EMBL/GenBank/DDBJ databases">
        <authorList>
            <person name="Khan S.A."/>
            <person name="Jeon C.O."/>
            <person name="Chun B.H."/>
            <person name="Jeong S.E."/>
        </authorList>
    </citation>
    <scope>NUCLEOTIDE SEQUENCE [LARGE SCALE GENOMIC DNA]</scope>
    <source>
        <strain evidence="1 2">S-16</strain>
    </source>
</reference>
<gene>
    <name evidence="1" type="ORF">DZC73_17635</name>
</gene>
<evidence type="ECO:0000313" key="2">
    <source>
        <dbReference type="Proteomes" id="UP000267464"/>
    </source>
</evidence>
<comment type="caution">
    <text evidence="1">The sequence shown here is derived from an EMBL/GenBank/DDBJ whole genome shotgun (WGS) entry which is preliminary data.</text>
</comment>
<reference evidence="1 2" key="2">
    <citation type="submission" date="2018-12" db="EMBL/GenBank/DDBJ databases">
        <title>Rhizobacter gummiphilus sp. nov., a rubber-degrading bacterium isolated from the soil of a botanical garden in Japan.</title>
        <authorList>
            <person name="Shunsuke S.S."/>
        </authorList>
    </citation>
    <scope>NUCLEOTIDE SEQUENCE [LARGE SCALE GENOMIC DNA]</scope>
    <source>
        <strain evidence="1 2">S-16</strain>
    </source>
</reference>
<dbReference type="Proteomes" id="UP000267464">
    <property type="component" value="Unassembled WGS sequence"/>
</dbReference>
<dbReference type="EMBL" id="QUSW01000005">
    <property type="protein sequence ID" value="RQP23405.1"/>
    <property type="molecule type" value="Genomic_DNA"/>
</dbReference>
<accession>A0A3N7JWZ7</accession>
<organism evidence="1 2">
    <name type="scientific">Piscinibacter terrae</name>
    <dbReference type="NCBI Taxonomy" id="2496871"/>
    <lineage>
        <taxon>Bacteria</taxon>
        <taxon>Pseudomonadati</taxon>
        <taxon>Pseudomonadota</taxon>
        <taxon>Betaproteobacteria</taxon>
        <taxon>Burkholderiales</taxon>
        <taxon>Sphaerotilaceae</taxon>
        <taxon>Piscinibacter</taxon>
    </lineage>
</organism>
<proteinExistence type="predicted"/>
<evidence type="ECO:0000313" key="1">
    <source>
        <dbReference type="EMBL" id="RQP23405.1"/>
    </source>
</evidence>
<dbReference type="AlphaFoldDB" id="A0A3N7JWZ7"/>
<protein>
    <submittedName>
        <fullName evidence="1">Uncharacterized protein</fullName>
    </submittedName>
</protein>
<keyword evidence="2" id="KW-1185">Reference proteome</keyword>
<sequence length="84" mass="8555">MKPLSLGAQSASPWSHPARSVAAASLKSASAALARLAQRLAVPAPVAAPPLPQVLEFYADAGAPEGALYLDGQLVGWVPGVKRL</sequence>
<name>A0A3N7JWZ7_9BURK</name>